<dbReference type="Pfam" id="PF26102">
    <property type="entry name" value="Ig_SPL7"/>
    <property type="match status" value="1"/>
</dbReference>
<gene>
    <name evidence="1" type="primary">SPL1</name>
    <name evidence="1" type="ORF">AAHA92_21733</name>
</gene>
<keyword evidence="2" id="KW-1185">Reference proteome</keyword>
<evidence type="ECO:0000313" key="1">
    <source>
        <dbReference type="EMBL" id="KAL1544948.1"/>
    </source>
</evidence>
<dbReference type="Proteomes" id="UP001567538">
    <property type="component" value="Unassembled WGS sequence"/>
</dbReference>
<sequence>MSIFGVLNGSLCEGAESDGICQQCAGQVVVNTSLPLGTDNFSSILSIKPIAVASSGLLCELEGNYLETDSESMEHVDSLEHVQCLKFSCLIPAVTGRGFIEVEDQGLGSSYYPFVIAEENVCAEIRMLEKEIELIEEDHLQRGMGRIAARGQVMEFIHEMGWLLHKYQLKSQYGNEDSNLEFFPF</sequence>
<evidence type="ECO:0000313" key="2">
    <source>
        <dbReference type="Proteomes" id="UP001567538"/>
    </source>
</evidence>
<accession>A0ABD1GLD8</accession>
<comment type="caution">
    <text evidence="1">The sequence shown here is derived from an EMBL/GenBank/DDBJ whole genome shotgun (WGS) entry which is preliminary data.</text>
</comment>
<dbReference type="AlphaFoldDB" id="A0ABD1GLD8"/>
<name>A0ABD1GLD8_SALDI</name>
<organism evidence="1 2">
    <name type="scientific">Salvia divinorum</name>
    <name type="common">Maria pastora</name>
    <name type="synonym">Diviner's sage</name>
    <dbReference type="NCBI Taxonomy" id="28513"/>
    <lineage>
        <taxon>Eukaryota</taxon>
        <taxon>Viridiplantae</taxon>
        <taxon>Streptophyta</taxon>
        <taxon>Embryophyta</taxon>
        <taxon>Tracheophyta</taxon>
        <taxon>Spermatophyta</taxon>
        <taxon>Magnoliopsida</taxon>
        <taxon>eudicotyledons</taxon>
        <taxon>Gunneridae</taxon>
        <taxon>Pentapetalae</taxon>
        <taxon>asterids</taxon>
        <taxon>lamiids</taxon>
        <taxon>Lamiales</taxon>
        <taxon>Lamiaceae</taxon>
        <taxon>Nepetoideae</taxon>
        <taxon>Mentheae</taxon>
        <taxon>Salviinae</taxon>
        <taxon>Salvia</taxon>
        <taxon>Salvia subgen. Calosphace</taxon>
    </lineage>
</organism>
<protein>
    <submittedName>
        <fullName evidence="1">Cysteine desulfurase mitochondrial, variant 2</fullName>
    </submittedName>
</protein>
<proteinExistence type="predicted"/>
<reference evidence="1 2" key="1">
    <citation type="submission" date="2024-06" db="EMBL/GenBank/DDBJ databases">
        <title>A chromosome level genome sequence of Diviner's sage (Salvia divinorum).</title>
        <authorList>
            <person name="Ford S.A."/>
            <person name="Ro D.-K."/>
            <person name="Ness R.W."/>
            <person name="Phillips M.A."/>
        </authorList>
    </citation>
    <scope>NUCLEOTIDE SEQUENCE [LARGE SCALE GENOMIC DNA]</scope>
    <source>
        <strain evidence="1">SAF-2024a</strain>
        <tissue evidence="1">Leaf</tissue>
    </source>
</reference>
<dbReference type="EMBL" id="JBEAFC010000008">
    <property type="protein sequence ID" value="KAL1544948.1"/>
    <property type="molecule type" value="Genomic_DNA"/>
</dbReference>